<accession>A0A1H6ZE65</accession>
<name>A0A1H6ZE65_9BACT</name>
<evidence type="ECO:0000313" key="1">
    <source>
        <dbReference type="EMBL" id="SEJ47155.1"/>
    </source>
</evidence>
<gene>
    <name evidence="1" type="ORF">SAMN05192553_104142</name>
</gene>
<protein>
    <submittedName>
        <fullName evidence="1">Uncharacterized protein</fullName>
    </submittedName>
</protein>
<proteinExistence type="predicted"/>
<dbReference type="STRING" id="1416801.SAMN05192553_104142"/>
<keyword evidence="2" id="KW-1185">Reference proteome</keyword>
<dbReference type="AlphaFoldDB" id="A0A1H6ZE65"/>
<dbReference type="EMBL" id="FNZH01000004">
    <property type="protein sequence ID" value="SEJ47155.1"/>
    <property type="molecule type" value="Genomic_DNA"/>
</dbReference>
<organism evidence="1 2">
    <name type="scientific">Cyclobacterium xiamenense</name>
    <dbReference type="NCBI Taxonomy" id="1297121"/>
    <lineage>
        <taxon>Bacteria</taxon>
        <taxon>Pseudomonadati</taxon>
        <taxon>Bacteroidota</taxon>
        <taxon>Cytophagia</taxon>
        <taxon>Cytophagales</taxon>
        <taxon>Cyclobacteriaceae</taxon>
        <taxon>Cyclobacterium</taxon>
    </lineage>
</organism>
<reference evidence="2" key="1">
    <citation type="submission" date="2016-10" db="EMBL/GenBank/DDBJ databases">
        <authorList>
            <person name="Varghese N."/>
            <person name="Submissions S."/>
        </authorList>
    </citation>
    <scope>NUCLEOTIDE SEQUENCE [LARGE SCALE GENOMIC DNA]</scope>
    <source>
        <strain evidence="2">IBRC-M 10761</strain>
    </source>
</reference>
<sequence length="292" mass="31709">MPYKNITWQEDVHYHNNYDNARTRLSGVLSITTGKAGDTEPITVHASLQGTLVTVPLIDGTLGKMVADTDNKKGWFKDLVKVTMKLTDQHGQIYLPLSRIQSSPGTVNASGSITSSVTVSFGGSASGGFFGPAPTGNVGISGSTSNTNSFSETLNDFIVTEAADRSIVSHTYKMEKLANGAPYERPFDLLPDPTKVLAFNAFDPIKLNNPPPLAINSLPLLDQAYWQAGDNRLISEHVKIEITVETHIAWVEVAGTAKFPQNQNAWTWVGTHRHSVPLELDKLKQSTHSAPL</sequence>
<evidence type="ECO:0000313" key="2">
    <source>
        <dbReference type="Proteomes" id="UP000199403"/>
    </source>
</evidence>
<dbReference type="Proteomes" id="UP000199403">
    <property type="component" value="Unassembled WGS sequence"/>
</dbReference>